<proteinExistence type="predicted"/>
<evidence type="ECO:0000313" key="3">
    <source>
        <dbReference type="Proteomes" id="UP000515126"/>
    </source>
</evidence>
<sequence>MAKAADNKCNHSMIQKLLILLSCGYTKLLAQSPTLCCSFDVNNTFNDNLTSGLWNYEVQGEVKTVPFILNRNNKCHITRDFENRLNATEICDKQFHSLQGQVYHFQDVLLQMRGENNTIREPLTLQSIMCGWYTDERFMGSWKVCLNGSKIFHGDIKRWLHIYSGTTWTEEILEKIKNLNDFLNRTSQGEFKNKFKEYNLHCKENLEPTALSTTAADVGQPPSMACTYNPSVLLIMLSCFLLYVF</sequence>
<dbReference type="InterPro" id="IPR011162">
    <property type="entry name" value="MHC_I/II-like_Ag-recog"/>
</dbReference>
<dbReference type="Proteomes" id="UP000515126">
    <property type="component" value="Unplaced"/>
</dbReference>
<reference evidence="4" key="1">
    <citation type="submission" date="2025-08" db="UniProtKB">
        <authorList>
            <consortium name="RefSeq"/>
        </authorList>
    </citation>
    <scope>IDENTIFICATION</scope>
</reference>
<keyword evidence="3" id="KW-1185">Reference proteome</keyword>
<dbReference type="Gene3D" id="3.30.500.10">
    <property type="entry name" value="MHC class I-like antigen recognition-like"/>
    <property type="match status" value="1"/>
</dbReference>
<organism evidence="3 4">
    <name type="scientific">Mus caroli</name>
    <name type="common">Ryukyu mouse</name>
    <name type="synonym">Ricefield mouse</name>
    <dbReference type="NCBI Taxonomy" id="10089"/>
    <lineage>
        <taxon>Eukaryota</taxon>
        <taxon>Metazoa</taxon>
        <taxon>Chordata</taxon>
        <taxon>Craniata</taxon>
        <taxon>Vertebrata</taxon>
        <taxon>Euteleostomi</taxon>
        <taxon>Mammalia</taxon>
        <taxon>Eutheria</taxon>
        <taxon>Euarchontoglires</taxon>
        <taxon>Glires</taxon>
        <taxon>Rodentia</taxon>
        <taxon>Myomorpha</taxon>
        <taxon>Muroidea</taxon>
        <taxon>Muridae</taxon>
        <taxon>Murinae</taxon>
        <taxon>Mus</taxon>
        <taxon>Mus</taxon>
    </lineage>
</organism>
<protein>
    <submittedName>
        <fullName evidence="4">Uncharacterized protein LOC115030341</fullName>
    </submittedName>
</protein>
<name>A0A6P7QN90_MUSCR</name>
<dbReference type="RefSeq" id="XP_029329752.1">
    <property type="nucleotide sequence ID" value="XM_029473892.1"/>
</dbReference>
<evidence type="ECO:0000256" key="2">
    <source>
        <dbReference type="SAM" id="SignalP"/>
    </source>
</evidence>
<dbReference type="AlphaFoldDB" id="A0A6P7QN90"/>
<keyword evidence="1" id="KW-0325">Glycoprotein</keyword>
<evidence type="ECO:0000256" key="1">
    <source>
        <dbReference type="ARBA" id="ARBA00023180"/>
    </source>
</evidence>
<accession>A0A6P7QN90</accession>
<gene>
    <name evidence="4" type="primary">LOC115030341</name>
</gene>
<dbReference type="InterPro" id="IPR037055">
    <property type="entry name" value="MHC_I-like_Ag-recog_sf"/>
</dbReference>
<evidence type="ECO:0000313" key="4">
    <source>
        <dbReference type="RefSeq" id="XP_029329752.1"/>
    </source>
</evidence>
<dbReference type="KEGG" id="mcal:115030341"/>
<feature type="signal peptide" evidence="2">
    <location>
        <begin position="1"/>
        <end position="30"/>
    </location>
</feature>
<dbReference type="SUPFAM" id="SSF54452">
    <property type="entry name" value="MHC antigen-recognition domain"/>
    <property type="match status" value="1"/>
</dbReference>
<keyword evidence="2" id="KW-0732">Signal</keyword>
<feature type="chain" id="PRO_5028204994" evidence="2">
    <location>
        <begin position="31"/>
        <end position="245"/>
    </location>
</feature>
<dbReference type="GeneID" id="115030341"/>